<name>A0ACB9ME72_BAUVA</name>
<protein>
    <submittedName>
        <fullName evidence="1">Uncharacterized protein</fullName>
    </submittedName>
</protein>
<sequence>MGLSASVVSKTLTYAAAFSAFGDQIPWLVALALFFARGFIKTGLGTRKACHIVALAGSSSFGLGYSLVFSEALLSPAIPSVSARAGGIILPLVKSLCAACGSNVGDGTEHRLGSWLTFTCFQT</sequence>
<evidence type="ECO:0000313" key="2">
    <source>
        <dbReference type="Proteomes" id="UP000828941"/>
    </source>
</evidence>
<keyword evidence="2" id="KW-1185">Reference proteome</keyword>
<dbReference type="EMBL" id="CM039434">
    <property type="protein sequence ID" value="KAI4322095.1"/>
    <property type="molecule type" value="Genomic_DNA"/>
</dbReference>
<proteinExistence type="predicted"/>
<organism evidence="1 2">
    <name type="scientific">Bauhinia variegata</name>
    <name type="common">Purple orchid tree</name>
    <name type="synonym">Phanera variegata</name>
    <dbReference type="NCBI Taxonomy" id="167791"/>
    <lineage>
        <taxon>Eukaryota</taxon>
        <taxon>Viridiplantae</taxon>
        <taxon>Streptophyta</taxon>
        <taxon>Embryophyta</taxon>
        <taxon>Tracheophyta</taxon>
        <taxon>Spermatophyta</taxon>
        <taxon>Magnoliopsida</taxon>
        <taxon>eudicotyledons</taxon>
        <taxon>Gunneridae</taxon>
        <taxon>Pentapetalae</taxon>
        <taxon>rosids</taxon>
        <taxon>fabids</taxon>
        <taxon>Fabales</taxon>
        <taxon>Fabaceae</taxon>
        <taxon>Cercidoideae</taxon>
        <taxon>Cercideae</taxon>
        <taxon>Bauhiniinae</taxon>
        <taxon>Bauhinia</taxon>
    </lineage>
</organism>
<accession>A0ACB9ME72</accession>
<dbReference type="Proteomes" id="UP000828941">
    <property type="component" value="Chromosome 9"/>
</dbReference>
<evidence type="ECO:0000313" key="1">
    <source>
        <dbReference type="EMBL" id="KAI4322095.1"/>
    </source>
</evidence>
<gene>
    <name evidence="1" type="ORF">L6164_021816</name>
</gene>
<reference evidence="1 2" key="1">
    <citation type="journal article" date="2022" name="DNA Res.">
        <title>Chromosomal-level genome assembly of the orchid tree Bauhinia variegata (Leguminosae; Cercidoideae) supports the allotetraploid origin hypothesis of Bauhinia.</title>
        <authorList>
            <person name="Zhong Y."/>
            <person name="Chen Y."/>
            <person name="Zheng D."/>
            <person name="Pang J."/>
            <person name="Liu Y."/>
            <person name="Luo S."/>
            <person name="Meng S."/>
            <person name="Qian L."/>
            <person name="Wei D."/>
            <person name="Dai S."/>
            <person name="Zhou R."/>
        </authorList>
    </citation>
    <scope>NUCLEOTIDE SEQUENCE [LARGE SCALE GENOMIC DNA]</scope>
    <source>
        <strain evidence="1">BV-YZ2020</strain>
    </source>
</reference>
<comment type="caution">
    <text evidence="1">The sequence shown here is derived from an EMBL/GenBank/DDBJ whole genome shotgun (WGS) entry which is preliminary data.</text>
</comment>